<dbReference type="GO" id="GO:0006412">
    <property type="term" value="P:translation"/>
    <property type="evidence" value="ECO:0007669"/>
    <property type="project" value="InterPro"/>
</dbReference>
<dbReference type="PRINTS" id="PR00395">
    <property type="entry name" value="RIBOSOMALS2"/>
</dbReference>
<dbReference type="NCBIfam" id="TIGR01011">
    <property type="entry name" value="rpsB_bact"/>
    <property type="match status" value="1"/>
</dbReference>
<dbReference type="PROSITE" id="PS00962">
    <property type="entry name" value="RIBOSOMAL_S2_1"/>
    <property type="match status" value="1"/>
</dbReference>
<dbReference type="SUPFAM" id="SSF52313">
    <property type="entry name" value="Ribosomal protein S2"/>
    <property type="match status" value="1"/>
</dbReference>
<reference evidence="4" key="1">
    <citation type="submission" date="2016-10" db="EMBL/GenBank/DDBJ databases">
        <authorList>
            <person name="de Groot N.N."/>
        </authorList>
    </citation>
    <scope>NUCLEOTIDE SEQUENCE</scope>
</reference>
<dbReference type="GO" id="GO:0022627">
    <property type="term" value="C:cytosolic small ribosomal subunit"/>
    <property type="evidence" value="ECO:0007669"/>
    <property type="project" value="TreeGrafter"/>
</dbReference>
<accession>A0A1W1BHD5</accession>
<evidence type="ECO:0000313" key="4">
    <source>
        <dbReference type="EMBL" id="SFV52927.1"/>
    </source>
</evidence>
<dbReference type="InterPro" id="IPR018130">
    <property type="entry name" value="Ribosomal_uS2_CS"/>
</dbReference>
<dbReference type="AlphaFoldDB" id="A0A1W1BHD5"/>
<dbReference type="Gene3D" id="1.10.150.20">
    <property type="entry name" value="5' to 3' exonuclease, C-terminal subdomain"/>
    <property type="match status" value="1"/>
</dbReference>
<gene>
    <name evidence="4" type="ORF">MNB_SV-10-646</name>
</gene>
<organism evidence="4">
    <name type="scientific">hydrothermal vent metagenome</name>
    <dbReference type="NCBI Taxonomy" id="652676"/>
    <lineage>
        <taxon>unclassified sequences</taxon>
        <taxon>metagenomes</taxon>
        <taxon>ecological metagenomes</taxon>
    </lineage>
</organism>
<protein>
    <submittedName>
        <fullName evidence="4">SSU ribosomal protein S2p (SAe)</fullName>
    </submittedName>
</protein>
<dbReference type="FunFam" id="1.10.287.610:FF:000001">
    <property type="entry name" value="30S ribosomal protein S2"/>
    <property type="match status" value="1"/>
</dbReference>
<dbReference type="EMBL" id="FPHL01000003">
    <property type="protein sequence ID" value="SFV52927.1"/>
    <property type="molecule type" value="Genomic_DNA"/>
</dbReference>
<dbReference type="PANTHER" id="PTHR12534">
    <property type="entry name" value="30S RIBOSOMAL PROTEIN S2 PROKARYOTIC AND ORGANELLAR"/>
    <property type="match status" value="1"/>
</dbReference>
<dbReference type="InterPro" id="IPR023591">
    <property type="entry name" value="Ribosomal_uS2_flav_dom_sf"/>
</dbReference>
<comment type="similarity">
    <text evidence="1">Belongs to the universal ribosomal protein uS2 family.</text>
</comment>
<dbReference type="Pfam" id="PF00318">
    <property type="entry name" value="Ribosomal_S2"/>
    <property type="match status" value="1"/>
</dbReference>
<keyword evidence="3" id="KW-0687">Ribonucleoprotein</keyword>
<dbReference type="Gene3D" id="3.40.50.10490">
    <property type="entry name" value="Glucose-6-phosphate isomerase like protein, domain 1"/>
    <property type="match status" value="1"/>
</dbReference>
<name>A0A1W1BHD5_9ZZZZ</name>
<dbReference type="Gene3D" id="1.10.287.610">
    <property type="entry name" value="Helix hairpin bin"/>
    <property type="match status" value="1"/>
</dbReference>
<evidence type="ECO:0000256" key="2">
    <source>
        <dbReference type="ARBA" id="ARBA00022980"/>
    </source>
</evidence>
<dbReference type="InterPro" id="IPR001865">
    <property type="entry name" value="Ribosomal_uS2"/>
</dbReference>
<dbReference type="GO" id="GO:0003735">
    <property type="term" value="F:structural constituent of ribosome"/>
    <property type="evidence" value="ECO:0007669"/>
    <property type="project" value="InterPro"/>
</dbReference>
<evidence type="ECO:0000256" key="1">
    <source>
        <dbReference type="ARBA" id="ARBA00006242"/>
    </source>
</evidence>
<proteinExistence type="inferred from homology"/>
<keyword evidence="2 4" id="KW-0689">Ribosomal protein</keyword>
<dbReference type="HAMAP" id="MF_00291_B">
    <property type="entry name" value="Ribosomal_uS2_B"/>
    <property type="match status" value="1"/>
</dbReference>
<evidence type="ECO:0000256" key="3">
    <source>
        <dbReference type="ARBA" id="ARBA00023274"/>
    </source>
</evidence>
<dbReference type="InterPro" id="IPR005706">
    <property type="entry name" value="Ribosomal_uS2_bac/mit/plastid"/>
</dbReference>
<dbReference type="PANTHER" id="PTHR12534:SF0">
    <property type="entry name" value="SMALL RIBOSOMAL SUBUNIT PROTEIN US2M"/>
    <property type="match status" value="1"/>
</dbReference>
<sequence length="347" mass="38932">MVTMKDLLECGVHFGHQTRRWNPKMKKFIFGARKNIYIIDLQKTLRYFKYTYNVVRDAAAQGQTVLFVGTKKQARQAVKEHAERCGMPYVATRWLGGMLTNYPTMKKSIRKLEIIEQMEENGQLDMLTKKEALMLLRKKEKLSSYLEGFRHMKKLPDMMFVIDAVKENIAVKEAKRMGMKVIAPLDTNCDPDVIDYPIPGNDDAIRSINLFCKEMAEAIIEGKAAYAEANGGEAEEVSAGEMEAVMAEAAAEETAAPATEAEVEKLAEEKAAPKAEEKKTEEKKGDDLTKIAGVGKVYAAKLNDEGFYTFSDVANMTDEQINVMEEKYSFKGNFRDAVASAKELAEA</sequence>
<dbReference type="CDD" id="cd01425">
    <property type="entry name" value="RPS2"/>
    <property type="match status" value="1"/>
</dbReference>